<gene>
    <name evidence="3" type="ordered locus">Hsero_0217</name>
</gene>
<dbReference type="STRING" id="757424.Hsero_0217"/>
<name>D8IV24_HERSS</name>
<dbReference type="HOGENOM" id="CLU_010284_1_0_4"/>
<sequence>MTQAPDLDLAGLRLSLADLVFEAQKSTRALEQIGAQLSRMTAGLPKAAAPLRSVRWQAQGAALSEQGLHQMEQARATAQQLHGVLNAAAAYEDLIKDIAISANLTREKEVDLAKSVRQAAVSMNVDHQKVAGMMQSLVDGGMSADRAKTLLPVLAKTAHATRRDTTVISGLATTFDTLGVKKMELAFNQVAKASKLGGVSMDEMAASLPKLGGYLGDLGVKGEQAVVNLGARLQVSARTAGNGKEAADNLEHFLSKLSGADSVRAFSKRGVDLLGKLRGASVAGQDPVATGIDLFMNQLQRNSSKAGDQLNKLALEMGQITDPVQRQQLLQRHQALFAQLGKETGLKDLFGDMQAVSYLLAELSSKNQLPGMINDISSGKDADGRLVIDAMGQRRGEGMTDQLNAFKVTTHDLKIALGNALIPAMQALLPIVTQLVRGLTGFIDAHPKLAATIGTLVVGATALSFAGGAIKVVRGTALGLAGRMSASDDEAPPSRMGRRAARGRRIKFGGPLPKLGAPTVKPGGIIGKGLRGMLSGVGRLAGVAARGLRLLGSAGRVAFGLLSVGARGFGMALTANPIGMVIRLVFKLAEVIWRNWRPISRFAGTLFNGLMAGIRRVKNFLDPFLKIGGQIIDGLVGGIRQGWTKVVETISKLGSAIRDKFKSLLGISSPSRVFMGFGANIGEGAQQGIQSKLGAVRQASGQMAGVAKASAVLAGSTPAPTGHRASAAGAGMVLHFSPTVHVAGASGARGAVEQAMRLSMQELEQLLRRLQGEQQRRAF</sequence>
<dbReference type="AlphaFoldDB" id="D8IV24"/>
<evidence type="ECO:0000259" key="2">
    <source>
        <dbReference type="Pfam" id="PF10145"/>
    </source>
</evidence>
<dbReference type="GeneID" id="29392367"/>
<dbReference type="OrthoDB" id="8019720at2"/>
<proteinExistence type="predicted"/>
<dbReference type="PANTHER" id="PTHR37813">
    <property type="entry name" value="FELS-2 PROPHAGE PROTEIN"/>
    <property type="match status" value="1"/>
</dbReference>
<dbReference type="Proteomes" id="UP000000329">
    <property type="component" value="Chromosome"/>
</dbReference>
<evidence type="ECO:0000313" key="4">
    <source>
        <dbReference type="Proteomes" id="UP000000329"/>
    </source>
</evidence>
<dbReference type="KEGG" id="hse:Hsero_0217"/>
<dbReference type="InterPro" id="IPR010090">
    <property type="entry name" value="Phage_tape_meas"/>
</dbReference>
<reference evidence="3 4" key="1">
    <citation type="submission" date="2010-04" db="EMBL/GenBank/DDBJ databases">
        <title>The genome of Herbaspirillum seropedicae SmR1, an endophytic, nitrogen-fixing, plant-growth promoting beta-Proteobacteria.</title>
        <authorList>
            <person name="Pedrosa F.O."/>
            <person name="Monteiro R.A."/>
            <person name="Wassem R."/>
            <person name="Cruz L.M."/>
            <person name="Ayub R.A."/>
            <person name="Colauto N.B."/>
            <person name="Fernandez M.A."/>
            <person name="Fungaro M.H.P."/>
            <person name="Grisard E.C."/>
            <person name="Hungria M."/>
            <person name="Madeira H.M.F."/>
            <person name="Nodari R.O."/>
            <person name="Osaku C.A."/>
            <person name="Petzl-Erler M.L."/>
            <person name="Terenzi H."/>
            <person name="Vieira L.G.E."/>
            <person name="Almeida M.I.M."/>
            <person name="Alves L.R."/>
            <person name="Arantes O.M.N."/>
            <person name="Balsanelli E."/>
            <person name="Barcellos F.G."/>
            <person name="Baura V.A."/>
            <person name="Binde D.R."/>
            <person name="Campo R.J."/>
            <person name="Chubatsu L.S."/>
            <person name="Chueire L.M.O."/>
            <person name="Ciferri R.R."/>
            <person name="Correa L.C."/>
            <person name="da Conceicao Silva J.L."/>
            <person name="Dabul A.N.G."/>
            <person name="Dambros B.P."/>
            <person name="Faoro H."/>
            <person name="Favetti A."/>
            <person name="Friedermann G."/>
            <person name="Furlaneto M.C."/>
            <person name="Gasques L.S."/>
            <person name="Gimenes C.C.T."/>
            <person name="Gioppo N.M.R."/>
            <person name="Glienke-Blanco C."/>
            <person name="Godoy L.P."/>
            <person name="Guerra M.P."/>
            <person name="Karp S."/>
            <person name="Kava-Cordeiro V."/>
            <person name="Margarido V.P."/>
            <person name="Mathioni S.M."/>
            <person name="Menck-Soares M.A."/>
            <person name="Murace N.K."/>
            <person name="Nicolas M.F."/>
            <person name="Oliveira C.E.C."/>
            <person name="Pagnan N.A.B."/>
            <person name="Pamphile J.A."/>
            <person name="Patussi E.V."/>
            <person name="Pereira L.F.P."/>
            <person name="Pereira-Ferrari L."/>
            <person name="Pinto F.G.S."/>
            <person name="Precoma C."/>
            <person name="Prioli A.J."/>
            <person name="Prioli S.M.A.P."/>
            <person name="Raittz R.T."/>
            <person name="Ramos H.J.O."/>
            <person name="Ribeiro E.M.S.F."/>
            <person name="Rigo L.U."/>
            <person name="Rocha C.L.M.S.C."/>
            <person name="Rocha S.N."/>
            <person name="Santos K."/>
            <person name="Satori D."/>
            <person name="Silva A.G."/>
            <person name="Simao R.C.G."/>
            <person name="Soares M.A.M."/>
            <person name="Souza E.M."/>
            <person name="Steffens M.B.R."/>
            <person name="Steindel M."/>
            <person name="Tadra-Sfeir M.Z."/>
            <person name="Takahashi E.K."/>
            <person name="Torres R.A."/>
            <person name="Valle J.S."/>
            <person name="Vernal J.I."/>
            <person name="Vilas-Boas L.A."/>
            <person name="Watanabe M.A.E."/>
            <person name="Weiss V.A."/>
            <person name="Yates M.A."/>
            <person name="Souza E.M."/>
        </authorList>
    </citation>
    <scope>NUCLEOTIDE SEQUENCE [LARGE SCALE GENOMIC DNA]</scope>
    <source>
        <strain evidence="3 4">SmR1</strain>
    </source>
</reference>
<keyword evidence="1" id="KW-1188">Viral release from host cell</keyword>
<dbReference type="EMBL" id="CP002039">
    <property type="protein sequence ID" value="ADJ61743.1"/>
    <property type="molecule type" value="Genomic_DNA"/>
</dbReference>
<dbReference type="RefSeq" id="WP_013232265.1">
    <property type="nucleotide sequence ID" value="NC_014323.1"/>
</dbReference>
<accession>D8IV24</accession>
<dbReference type="PANTHER" id="PTHR37813:SF1">
    <property type="entry name" value="FELS-2 PROPHAGE PROTEIN"/>
    <property type="match status" value="1"/>
</dbReference>
<feature type="domain" description="Phage tail tape measure protein" evidence="2">
    <location>
        <begin position="118"/>
        <end position="331"/>
    </location>
</feature>
<keyword evidence="4" id="KW-1185">Reference proteome</keyword>
<dbReference type="eggNOG" id="COG1511">
    <property type="taxonomic scope" value="Bacteria"/>
</dbReference>
<dbReference type="Pfam" id="PF10145">
    <property type="entry name" value="PhageMin_Tail"/>
    <property type="match status" value="1"/>
</dbReference>
<protein>
    <submittedName>
        <fullName evidence="3">Bacteriophage protein gp18 protein</fullName>
    </submittedName>
</protein>
<dbReference type="NCBIfam" id="TIGR01760">
    <property type="entry name" value="tape_meas_TP901"/>
    <property type="match status" value="1"/>
</dbReference>
<evidence type="ECO:0000313" key="3">
    <source>
        <dbReference type="EMBL" id="ADJ61743.1"/>
    </source>
</evidence>
<organism evidence="3 4">
    <name type="scientific">Herbaspirillum seropedicae (strain SmR1)</name>
    <dbReference type="NCBI Taxonomy" id="757424"/>
    <lineage>
        <taxon>Bacteria</taxon>
        <taxon>Pseudomonadati</taxon>
        <taxon>Pseudomonadota</taxon>
        <taxon>Betaproteobacteria</taxon>
        <taxon>Burkholderiales</taxon>
        <taxon>Oxalobacteraceae</taxon>
        <taxon>Herbaspirillum</taxon>
    </lineage>
</organism>
<evidence type="ECO:0000256" key="1">
    <source>
        <dbReference type="ARBA" id="ARBA00022612"/>
    </source>
</evidence>